<dbReference type="GO" id="GO:0007165">
    <property type="term" value="P:signal transduction"/>
    <property type="evidence" value="ECO:0007669"/>
    <property type="project" value="UniProtKB-KW"/>
</dbReference>
<keyword evidence="13" id="KW-1185">Reference proteome</keyword>
<dbReference type="GO" id="GO:0004984">
    <property type="term" value="F:olfactory receptor activity"/>
    <property type="evidence" value="ECO:0007669"/>
    <property type="project" value="InterPro"/>
</dbReference>
<dbReference type="GO" id="GO:0005549">
    <property type="term" value="F:odorant binding"/>
    <property type="evidence" value="ECO:0007669"/>
    <property type="project" value="InterPro"/>
</dbReference>
<dbReference type="STRING" id="7244.B4MCD2"/>
<evidence type="ECO:0000256" key="6">
    <source>
        <dbReference type="ARBA" id="ARBA00022989"/>
    </source>
</evidence>
<evidence type="ECO:0000256" key="7">
    <source>
        <dbReference type="ARBA" id="ARBA00023136"/>
    </source>
</evidence>
<keyword evidence="2" id="KW-1003">Cell membrane</keyword>
<reference evidence="12 13" key="1">
    <citation type="journal article" date="2007" name="Nature">
        <title>Evolution of genes and genomes on the Drosophila phylogeny.</title>
        <authorList>
            <consortium name="Drosophila 12 Genomes Consortium"/>
            <person name="Clark A.G."/>
            <person name="Eisen M.B."/>
            <person name="Smith D.R."/>
            <person name="Bergman C.M."/>
            <person name="Oliver B."/>
            <person name="Markow T.A."/>
            <person name="Kaufman T.C."/>
            <person name="Kellis M."/>
            <person name="Gelbart W."/>
            <person name="Iyer V.N."/>
            <person name="Pollard D.A."/>
            <person name="Sackton T.B."/>
            <person name="Larracuente A.M."/>
            <person name="Singh N.D."/>
            <person name="Abad J.P."/>
            <person name="Abt D.N."/>
            <person name="Adryan B."/>
            <person name="Aguade M."/>
            <person name="Akashi H."/>
            <person name="Anderson W.W."/>
            <person name="Aquadro C.F."/>
            <person name="Ardell D.H."/>
            <person name="Arguello R."/>
            <person name="Artieri C.G."/>
            <person name="Barbash D.A."/>
            <person name="Barker D."/>
            <person name="Barsanti P."/>
            <person name="Batterham P."/>
            <person name="Batzoglou S."/>
            <person name="Begun D."/>
            <person name="Bhutkar A."/>
            <person name="Blanco E."/>
            <person name="Bosak S.A."/>
            <person name="Bradley R.K."/>
            <person name="Brand A.D."/>
            <person name="Brent M.R."/>
            <person name="Brooks A.N."/>
            <person name="Brown R.H."/>
            <person name="Butlin R.K."/>
            <person name="Caggese C."/>
            <person name="Calvi B.R."/>
            <person name="Bernardo de Carvalho A."/>
            <person name="Caspi A."/>
            <person name="Castrezana S."/>
            <person name="Celniker S.E."/>
            <person name="Chang J.L."/>
            <person name="Chapple C."/>
            <person name="Chatterji S."/>
            <person name="Chinwalla A."/>
            <person name="Civetta A."/>
            <person name="Clifton S.W."/>
            <person name="Comeron J.M."/>
            <person name="Costello J.C."/>
            <person name="Coyne J.A."/>
            <person name="Daub J."/>
            <person name="David R.G."/>
            <person name="Delcher A.L."/>
            <person name="Delehaunty K."/>
            <person name="Do C.B."/>
            <person name="Ebling H."/>
            <person name="Edwards K."/>
            <person name="Eickbush T."/>
            <person name="Evans J.D."/>
            <person name="Filipski A."/>
            <person name="Findeiss S."/>
            <person name="Freyhult E."/>
            <person name="Fulton L."/>
            <person name="Fulton R."/>
            <person name="Garcia A.C."/>
            <person name="Gardiner A."/>
            <person name="Garfield D.A."/>
            <person name="Garvin B.E."/>
            <person name="Gibson G."/>
            <person name="Gilbert D."/>
            <person name="Gnerre S."/>
            <person name="Godfrey J."/>
            <person name="Good R."/>
            <person name="Gotea V."/>
            <person name="Gravely B."/>
            <person name="Greenberg A.J."/>
            <person name="Griffiths-Jones S."/>
            <person name="Gross S."/>
            <person name="Guigo R."/>
            <person name="Gustafson E.A."/>
            <person name="Haerty W."/>
            <person name="Hahn M.W."/>
            <person name="Halligan D.L."/>
            <person name="Halpern A.L."/>
            <person name="Halter G.M."/>
            <person name="Han M.V."/>
            <person name="Heger A."/>
            <person name="Hillier L."/>
            <person name="Hinrichs A.S."/>
            <person name="Holmes I."/>
            <person name="Hoskins R.A."/>
            <person name="Hubisz M.J."/>
            <person name="Hultmark D."/>
            <person name="Huntley M.A."/>
            <person name="Jaffe D.B."/>
            <person name="Jagadeeshan S."/>
            <person name="Jeck W.R."/>
            <person name="Johnson J."/>
            <person name="Jones C.D."/>
            <person name="Jordan W.C."/>
            <person name="Karpen G.H."/>
            <person name="Kataoka E."/>
            <person name="Keightley P.D."/>
            <person name="Kheradpour P."/>
            <person name="Kirkness E.F."/>
            <person name="Koerich L.B."/>
            <person name="Kristiansen K."/>
            <person name="Kudrna D."/>
            <person name="Kulathinal R.J."/>
            <person name="Kumar S."/>
            <person name="Kwok R."/>
            <person name="Lander E."/>
            <person name="Langley C.H."/>
            <person name="Lapoint R."/>
            <person name="Lazzaro B.P."/>
            <person name="Lee S.J."/>
            <person name="Levesque L."/>
            <person name="Li R."/>
            <person name="Lin C.F."/>
            <person name="Lin M.F."/>
            <person name="Lindblad-Toh K."/>
            <person name="Llopart A."/>
            <person name="Long M."/>
            <person name="Low L."/>
            <person name="Lozovsky E."/>
            <person name="Lu J."/>
            <person name="Luo M."/>
            <person name="Machado C.A."/>
            <person name="Makalowski W."/>
            <person name="Marzo M."/>
            <person name="Matsuda M."/>
            <person name="Matzkin L."/>
            <person name="McAllister B."/>
            <person name="McBride C.S."/>
            <person name="McKernan B."/>
            <person name="McKernan K."/>
            <person name="Mendez-Lago M."/>
            <person name="Minx P."/>
            <person name="Mollenhauer M.U."/>
            <person name="Montooth K."/>
            <person name="Mount S.M."/>
            <person name="Mu X."/>
            <person name="Myers E."/>
            <person name="Negre B."/>
            <person name="Newfeld S."/>
            <person name="Nielsen R."/>
            <person name="Noor M.A."/>
            <person name="O'Grady P."/>
            <person name="Pachter L."/>
            <person name="Papaceit M."/>
            <person name="Parisi M.J."/>
            <person name="Parisi M."/>
            <person name="Parts L."/>
            <person name="Pedersen J.S."/>
            <person name="Pesole G."/>
            <person name="Phillippy A.M."/>
            <person name="Ponting C.P."/>
            <person name="Pop M."/>
            <person name="Porcelli D."/>
            <person name="Powell J.R."/>
            <person name="Prohaska S."/>
            <person name="Pruitt K."/>
            <person name="Puig M."/>
            <person name="Quesneville H."/>
            <person name="Ram K.R."/>
            <person name="Rand D."/>
            <person name="Rasmussen M.D."/>
            <person name="Reed L.K."/>
            <person name="Reenan R."/>
            <person name="Reily A."/>
            <person name="Remington K.A."/>
            <person name="Rieger T.T."/>
            <person name="Ritchie M.G."/>
            <person name="Robin C."/>
            <person name="Rogers Y.H."/>
            <person name="Rohde C."/>
            <person name="Rozas J."/>
            <person name="Rubenfield M.J."/>
            <person name="Ruiz A."/>
            <person name="Russo S."/>
            <person name="Salzberg S.L."/>
            <person name="Sanchez-Gracia A."/>
            <person name="Saranga D.J."/>
            <person name="Sato H."/>
            <person name="Schaeffer S.W."/>
            <person name="Schatz M.C."/>
            <person name="Schlenke T."/>
            <person name="Schwartz R."/>
            <person name="Segarra C."/>
            <person name="Singh R.S."/>
            <person name="Sirot L."/>
            <person name="Sirota M."/>
            <person name="Sisneros N.B."/>
            <person name="Smith C.D."/>
            <person name="Smith T.F."/>
            <person name="Spieth J."/>
            <person name="Stage D.E."/>
            <person name="Stark A."/>
            <person name="Stephan W."/>
            <person name="Strausberg R.L."/>
            <person name="Strempel S."/>
            <person name="Sturgill D."/>
            <person name="Sutton G."/>
            <person name="Sutton G.G."/>
            <person name="Tao W."/>
            <person name="Teichmann S."/>
            <person name="Tobari Y.N."/>
            <person name="Tomimura Y."/>
            <person name="Tsolas J.M."/>
            <person name="Valente V.L."/>
            <person name="Venter E."/>
            <person name="Venter J.C."/>
            <person name="Vicario S."/>
            <person name="Vieira F.G."/>
            <person name="Vilella A.J."/>
            <person name="Villasante A."/>
            <person name="Walenz B."/>
            <person name="Wang J."/>
            <person name="Wasserman M."/>
            <person name="Watts T."/>
            <person name="Wilson D."/>
            <person name="Wilson R.K."/>
            <person name="Wing R.A."/>
            <person name="Wolfner M.F."/>
            <person name="Wong A."/>
            <person name="Wong G.K."/>
            <person name="Wu C.I."/>
            <person name="Wu G."/>
            <person name="Yamamoto D."/>
            <person name="Yang H.P."/>
            <person name="Yang S.P."/>
            <person name="Yorke J.A."/>
            <person name="Yoshida K."/>
            <person name="Zdobnov E."/>
            <person name="Zhang P."/>
            <person name="Zhang Y."/>
            <person name="Zimin A.V."/>
            <person name="Baldwin J."/>
            <person name="Abdouelleil A."/>
            <person name="Abdulkadir J."/>
            <person name="Abebe A."/>
            <person name="Abera B."/>
            <person name="Abreu J."/>
            <person name="Acer S.C."/>
            <person name="Aftuck L."/>
            <person name="Alexander A."/>
            <person name="An P."/>
            <person name="Anderson E."/>
            <person name="Anderson S."/>
            <person name="Arachi H."/>
            <person name="Azer M."/>
            <person name="Bachantsang P."/>
            <person name="Barry A."/>
            <person name="Bayul T."/>
            <person name="Berlin A."/>
            <person name="Bessette D."/>
            <person name="Bloom T."/>
            <person name="Blye J."/>
            <person name="Boguslavskiy L."/>
            <person name="Bonnet C."/>
            <person name="Boukhgalter B."/>
            <person name="Bourzgui I."/>
            <person name="Brown A."/>
            <person name="Cahill P."/>
            <person name="Channer S."/>
            <person name="Cheshatsang Y."/>
            <person name="Chuda L."/>
            <person name="Citroen M."/>
            <person name="Collymore A."/>
            <person name="Cooke P."/>
            <person name="Costello M."/>
            <person name="D'Aco K."/>
            <person name="Daza R."/>
            <person name="De Haan G."/>
            <person name="DeGray S."/>
            <person name="DeMaso C."/>
            <person name="Dhargay N."/>
            <person name="Dooley K."/>
            <person name="Dooley E."/>
            <person name="Doricent M."/>
            <person name="Dorje P."/>
            <person name="Dorjee K."/>
            <person name="Dupes A."/>
            <person name="Elong R."/>
            <person name="Falk J."/>
            <person name="Farina A."/>
            <person name="Faro S."/>
            <person name="Ferguson D."/>
            <person name="Fisher S."/>
            <person name="Foley C.D."/>
            <person name="Franke A."/>
            <person name="Friedrich D."/>
            <person name="Gadbois L."/>
            <person name="Gearin G."/>
            <person name="Gearin C.R."/>
            <person name="Giannoukos G."/>
            <person name="Goode T."/>
            <person name="Graham J."/>
            <person name="Grandbois E."/>
            <person name="Grewal S."/>
            <person name="Gyaltsen K."/>
            <person name="Hafez N."/>
            <person name="Hagos B."/>
            <person name="Hall J."/>
            <person name="Henson C."/>
            <person name="Hollinger A."/>
            <person name="Honan T."/>
            <person name="Huard M.D."/>
            <person name="Hughes L."/>
            <person name="Hurhula B."/>
            <person name="Husby M.E."/>
            <person name="Kamat A."/>
            <person name="Kanga B."/>
            <person name="Kashin S."/>
            <person name="Khazanovich D."/>
            <person name="Kisner P."/>
            <person name="Lance K."/>
            <person name="Lara M."/>
            <person name="Lee W."/>
            <person name="Lennon N."/>
            <person name="Letendre F."/>
            <person name="LeVine R."/>
            <person name="Lipovsky A."/>
            <person name="Liu X."/>
            <person name="Liu J."/>
            <person name="Liu S."/>
            <person name="Lokyitsang T."/>
            <person name="Lokyitsang Y."/>
            <person name="Lubonja R."/>
            <person name="Lui A."/>
            <person name="MacDonald P."/>
            <person name="Magnisalis V."/>
            <person name="Maru K."/>
            <person name="Matthews C."/>
            <person name="McCusker W."/>
            <person name="McDonough S."/>
            <person name="Mehta T."/>
            <person name="Meldrim J."/>
            <person name="Meneus L."/>
            <person name="Mihai O."/>
            <person name="Mihalev A."/>
            <person name="Mihova T."/>
            <person name="Mittelman R."/>
            <person name="Mlenga V."/>
            <person name="Montmayeur A."/>
            <person name="Mulrain L."/>
            <person name="Navidi A."/>
            <person name="Naylor J."/>
            <person name="Negash T."/>
            <person name="Nguyen T."/>
            <person name="Nguyen N."/>
            <person name="Nicol R."/>
            <person name="Norbu C."/>
            <person name="Norbu N."/>
            <person name="Novod N."/>
            <person name="O'Neill B."/>
            <person name="Osman S."/>
            <person name="Markiewicz E."/>
            <person name="Oyono O.L."/>
            <person name="Patti C."/>
            <person name="Phunkhang P."/>
            <person name="Pierre F."/>
            <person name="Priest M."/>
            <person name="Raghuraman S."/>
            <person name="Rege F."/>
            <person name="Reyes R."/>
            <person name="Rise C."/>
            <person name="Rogov P."/>
            <person name="Ross K."/>
            <person name="Ryan E."/>
            <person name="Settipalli S."/>
            <person name="Shea T."/>
            <person name="Sherpa N."/>
            <person name="Shi L."/>
            <person name="Shih D."/>
            <person name="Sparrow T."/>
            <person name="Spaulding J."/>
            <person name="Stalker J."/>
            <person name="Stange-Thomann N."/>
            <person name="Stavropoulos S."/>
            <person name="Stone C."/>
            <person name="Strader C."/>
            <person name="Tesfaye S."/>
            <person name="Thomson T."/>
            <person name="Thoulutsang Y."/>
            <person name="Thoulutsang D."/>
            <person name="Topham K."/>
            <person name="Topping I."/>
            <person name="Tsamla T."/>
            <person name="Vassiliev H."/>
            <person name="Vo A."/>
            <person name="Wangchuk T."/>
            <person name="Wangdi T."/>
            <person name="Weiand M."/>
            <person name="Wilkinson J."/>
            <person name="Wilson A."/>
            <person name="Yadav S."/>
            <person name="Young G."/>
            <person name="Yu Q."/>
            <person name="Zembek L."/>
            <person name="Zhong D."/>
            <person name="Zimmer A."/>
            <person name="Zwirko Z."/>
            <person name="Jaffe D.B."/>
            <person name="Alvarez P."/>
            <person name="Brockman W."/>
            <person name="Butler J."/>
            <person name="Chin C."/>
            <person name="Gnerre S."/>
            <person name="Grabherr M."/>
            <person name="Kleber M."/>
            <person name="Mauceli E."/>
            <person name="MacCallum I."/>
        </authorList>
    </citation>
    <scope>NUCLEOTIDE SEQUENCE [LARGE SCALE GENOMIC DNA]</scope>
    <source>
        <strain evidence="13">Tucson 15010-1051.87</strain>
    </source>
</reference>
<keyword evidence="9" id="KW-0807">Transducer</keyword>
<dbReference type="OrthoDB" id="7604726at2759"/>
<feature type="transmembrane region" description="Helical" evidence="11">
    <location>
        <begin position="176"/>
        <end position="199"/>
    </location>
</feature>
<comment type="subunit">
    <text evidence="10">Interacts with Orco. Complexes exist early in the endomembrane system in olfactory sensory neurons (OSNs), coupling these complexes to the conserved ciliary trafficking pathway.</text>
</comment>
<keyword evidence="8" id="KW-0675">Receptor</keyword>
<evidence type="ECO:0000256" key="10">
    <source>
        <dbReference type="ARBA" id="ARBA00038679"/>
    </source>
</evidence>
<evidence type="ECO:0000313" key="13">
    <source>
        <dbReference type="Proteomes" id="UP000008792"/>
    </source>
</evidence>
<evidence type="ECO:0000256" key="4">
    <source>
        <dbReference type="ARBA" id="ARBA00022692"/>
    </source>
</evidence>
<keyword evidence="5" id="KW-0552">Olfaction</keyword>
<comment type="subcellular location">
    <subcellularLocation>
        <location evidence="1">Cell membrane</location>
        <topology evidence="1">Multi-pass membrane protein</topology>
    </subcellularLocation>
</comment>
<dbReference type="HOGENOM" id="CLU_2017584_0_0_1"/>
<dbReference type="Pfam" id="PF02949">
    <property type="entry name" value="7tm_6"/>
    <property type="match status" value="1"/>
</dbReference>
<proteinExistence type="predicted"/>
<dbReference type="Proteomes" id="UP000008792">
    <property type="component" value="Unassembled WGS sequence"/>
</dbReference>
<protein>
    <recommendedName>
        <fullName evidence="14">Odorant receptor</fullName>
    </recommendedName>
</protein>
<dbReference type="FunCoup" id="B4MCD2">
    <property type="interactions" value="19"/>
</dbReference>
<evidence type="ECO:0000256" key="11">
    <source>
        <dbReference type="SAM" id="Phobius"/>
    </source>
</evidence>
<keyword evidence="4 11" id="KW-0812">Transmembrane</keyword>
<keyword evidence="7 11" id="KW-0472">Membrane</keyword>
<dbReference type="PANTHER" id="PTHR21137">
    <property type="entry name" value="ODORANT RECEPTOR"/>
    <property type="match status" value="1"/>
</dbReference>
<dbReference type="GO" id="GO:0005886">
    <property type="term" value="C:plasma membrane"/>
    <property type="evidence" value="ECO:0007669"/>
    <property type="project" value="UniProtKB-SubCell"/>
</dbReference>
<accession>B4MCD2</accession>
<evidence type="ECO:0008006" key="14">
    <source>
        <dbReference type="Google" id="ProtNLM"/>
    </source>
</evidence>
<feature type="transmembrane region" description="Helical" evidence="11">
    <location>
        <begin position="65"/>
        <end position="86"/>
    </location>
</feature>
<feature type="transmembrane region" description="Helical" evidence="11">
    <location>
        <begin position="131"/>
        <end position="153"/>
    </location>
</feature>
<evidence type="ECO:0000313" key="12">
    <source>
        <dbReference type="EMBL" id="EDW71039.2"/>
    </source>
</evidence>
<keyword evidence="3" id="KW-0716">Sensory transduction</keyword>
<name>B4MCD2_DROVI</name>
<gene>
    <name evidence="12" type="primary">Dvir\GJ17123</name>
    <name evidence="12" type="ORF">Dvir_GJ17123</name>
</gene>
<evidence type="ECO:0000256" key="3">
    <source>
        <dbReference type="ARBA" id="ARBA00022606"/>
    </source>
</evidence>
<organism evidence="12 13">
    <name type="scientific">Drosophila virilis</name>
    <name type="common">Fruit fly</name>
    <dbReference type="NCBI Taxonomy" id="7244"/>
    <lineage>
        <taxon>Eukaryota</taxon>
        <taxon>Metazoa</taxon>
        <taxon>Ecdysozoa</taxon>
        <taxon>Arthropoda</taxon>
        <taxon>Hexapoda</taxon>
        <taxon>Insecta</taxon>
        <taxon>Pterygota</taxon>
        <taxon>Neoptera</taxon>
        <taxon>Endopterygota</taxon>
        <taxon>Diptera</taxon>
        <taxon>Brachycera</taxon>
        <taxon>Muscomorpha</taxon>
        <taxon>Ephydroidea</taxon>
        <taxon>Drosophilidae</taxon>
        <taxon>Drosophila</taxon>
    </lineage>
</organism>
<sequence>MPFQCIWLKFNGSWPLKTSSKKPKPGMRYNMFAVTYSLWAWYVIVLVGITICFQTAFLVKNFGDIIMITENCCTTFMGALNFVRLLHLRFNQRKFRELIKQFAIDIWIPDNLNANIAKECRKRMTTFQVMTVLLSCLILMYCVLPLVELFWIVGIDASIKPFPYKMHFPYDPNKNWIRYILTYLFTAYAGICVVTTLFAEDSLLGFFITHMCGQFCLLHERIDALRNLTNKQTSFGKNMDDQIKQMRSLKQASEHHNKLIW</sequence>
<evidence type="ECO:0000256" key="9">
    <source>
        <dbReference type="ARBA" id="ARBA00023224"/>
    </source>
</evidence>
<dbReference type="InParanoid" id="B4MCD2"/>
<evidence type="ECO:0000256" key="5">
    <source>
        <dbReference type="ARBA" id="ARBA00022725"/>
    </source>
</evidence>
<evidence type="ECO:0000256" key="2">
    <source>
        <dbReference type="ARBA" id="ARBA00022475"/>
    </source>
</evidence>
<dbReference type="AlphaFoldDB" id="B4MCD2"/>
<keyword evidence="6 11" id="KW-1133">Transmembrane helix</keyword>
<dbReference type="PANTHER" id="PTHR21137:SF44">
    <property type="entry name" value="ODORANT RECEPTOR 13A-RELATED"/>
    <property type="match status" value="1"/>
</dbReference>
<evidence type="ECO:0000256" key="8">
    <source>
        <dbReference type="ARBA" id="ARBA00023170"/>
    </source>
</evidence>
<evidence type="ECO:0000256" key="1">
    <source>
        <dbReference type="ARBA" id="ARBA00004651"/>
    </source>
</evidence>
<dbReference type="eggNOG" id="ENOG502SAW0">
    <property type="taxonomic scope" value="Eukaryota"/>
</dbReference>
<dbReference type="EMBL" id="CH940658">
    <property type="protein sequence ID" value="EDW71039.2"/>
    <property type="molecule type" value="Genomic_DNA"/>
</dbReference>
<feature type="transmembrane region" description="Helical" evidence="11">
    <location>
        <begin position="31"/>
        <end position="59"/>
    </location>
</feature>
<dbReference type="InterPro" id="IPR004117">
    <property type="entry name" value="7tm6_olfct_rcpt"/>
</dbReference>